<name>A0A0D2A7L7_9PEZI</name>
<dbReference type="VEuPathDB" id="FungiDB:PV09_06318"/>
<dbReference type="RefSeq" id="XP_016212389.1">
    <property type="nucleotide sequence ID" value="XM_016359941.1"/>
</dbReference>
<accession>A0A0D2A7L7</accession>
<keyword evidence="2" id="KW-1185">Reference proteome</keyword>
<dbReference type="AlphaFoldDB" id="A0A0D2A7L7"/>
<evidence type="ECO:0000313" key="1">
    <source>
        <dbReference type="EMBL" id="KIW02520.1"/>
    </source>
</evidence>
<dbReference type="SUPFAM" id="SSF50249">
    <property type="entry name" value="Nucleic acid-binding proteins"/>
    <property type="match status" value="1"/>
</dbReference>
<dbReference type="Gene3D" id="2.40.50.140">
    <property type="entry name" value="Nucleic acid-binding proteins"/>
    <property type="match status" value="1"/>
</dbReference>
<dbReference type="OrthoDB" id="5378679at2759"/>
<dbReference type="EMBL" id="KN847549">
    <property type="protein sequence ID" value="KIW02520.1"/>
    <property type="molecule type" value="Genomic_DNA"/>
</dbReference>
<dbReference type="STRING" id="253628.A0A0D2A7L7"/>
<organism evidence="1 2">
    <name type="scientific">Verruconis gallopava</name>
    <dbReference type="NCBI Taxonomy" id="253628"/>
    <lineage>
        <taxon>Eukaryota</taxon>
        <taxon>Fungi</taxon>
        <taxon>Dikarya</taxon>
        <taxon>Ascomycota</taxon>
        <taxon>Pezizomycotina</taxon>
        <taxon>Dothideomycetes</taxon>
        <taxon>Pleosporomycetidae</taxon>
        <taxon>Venturiales</taxon>
        <taxon>Sympoventuriaceae</taxon>
        <taxon>Verruconis</taxon>
    </lineage>
</organism>
<dbReference type="InterPro" id="IPR012340">
    <property type="entry name" value="NA-bd_OB-fold"/>
</dbReference>
<proteinExistence type="predicted"/>
<dbReference type="Proteomes" id="UP000053259">
    <property type="component" value="Unassembled WGS sequence"/>
</dbReference>
<dbReference type="GeneID" id="27314291"/>
<dbReference type="InParanoid" id="A0A0D2A7L7"/>
<gene>
    <name evidence="1" type="ORF">PV09_06318</name>
</gene>
<sequence>MARGKIILLTGAPTCDEIVNDRLLDGLEPSVSRYIAGSIGENTPDPTPSRQWPNWRALSDDVDAALHKGAGNRTKPQSAALSVAVPALHRRDGDENNEFLESALDDYTQATSTEFAAGTSYESTFMQESFLSDAATDSFVSSAGDPAPPVPVAFTNLKDLPRAAFLEDSYPQTVTVNLVAGVVSVEPVRSVQLRRDSRVRMELVEVAVGDETRAGFSITFWLPTQGETAEVRTALERLRSRHVVLITNVALRVWRGQVYGQSLSRRVSKHETTITRLDSSVRLSTSDGKSDSLTAAFRDKVERVERWVNKFLLPVGHSLESRPAAAKADRGRRESILIEHGELPPDTQ</sequence>
<evidence type="ECO:0000313" key="2">
    <source>
        <dbReference type="Proteomes" id="UP000053259"/>
    </source>
</evidence>
<protein>
    <submittedName>
        <fullName evidence="1">Uncharacterized protein</fullName>
    </submittedName>
</protein>
<dbReference type="HOGENOM" id="CLU_054588_0_0_1"/>
<reference evidence="1 2" key="1">
    <citation type="submission" date="2015-01" db="EMBL/GenBank/DDBJ databases">
        <title>The Genome Sequence of Ochroconis gallopava CBS43764.</title>
        <authorList>
            <consortium name="The Broad Institute Genomics Platform"/>
            <person name="Cuomo C."/>
            <person name="de Hoog S."/>
            <person name="Gorbushina A."/>
            <person name="Stielow B."/>
            <person name="Teixiera M."/>
            <person name="Abouelleil A."/>
            <person name="Chapman S.B."/>
            <person name="Priest M."/>
            <person name="Young S.K."/>
            <person name="Wortman J."/>
            <person name="Nusbaum C."/>
            <person name="Birren B."/>
        </authorList>
    </citation>
    <scope>NUCLEOTIDE SEQUENCE [LARGE SCALE GENOMIC DNA]</scope>
    <source>
        <strain evidence="1 2">CBS 43764</strain>
    </source>
</reference>